<keyword evidence="2" id="KW-0539">Nucleus</keyword>
<dbReference type="PANTHER" id="PTHR47025">
    <property type="entry name" value="AUTOIMMUNE REGULATOR"/>
    <property type="match status" value="1"/>
</dbReference>
<comment type="subcellular location">
    <subcellularLocation>
        <location evidence="1">Nucleus</location>
    </subcellularLocation>
</comment>
<reference evidence="5 6" key="1">
    <citation type="submission" date="2024-12" db="EMBL/GenBank/DDBJ databases">
        <title>The unique morphological basis and parallel evolutionary history of personate flowers in Penstemon.</title>
        <authorList>
            <person name="Depatie T.H."/>
            <person name="Wessinger C.A."/>
        </authorList>
    </citation>
    <scope>NUCLEOTIDE SEQUENCE [LARGE SCALE GENOMIC DNA]</scope>
    <source>
        <strain evidence="5">WTNN_2</strain>
        <tissue evidence="5">Leaf</tissue>
    </source>
</reference>
<evidence type="ECO:0000256" key="3">
    <source>
        <dbReference type="SAM" id="MobiDB-lite"/>
    </source>
</evidence>
<sequence length="570" mass="62335">MSFQNNFIWMPEGSASLTHGEMGFDTSSRIEQKRPHQWLTDASEQEPFFNKKQAIESVKATSGAAIINNSLWRDSSSSQQGDQIGDRLFTAKSAWSLNVSDKNVPSIFSADMNKEKKGTENQIENDSSICLSMSQTMEDPLCLNTGLQKVNVNEARISENCLPDFVGNSFPGEKNKFQSTSHTIFPGPTYSTADGNTLSVSTAFSKIDKNFISVGQSSSKGDGNLMLSNQYYDGIDNNTLSIGQSLNRGNYSIDTIGENYEKTNGNTIPIGPTYSKSHENLFGIGPFYNKVNEMFMSAGSNYNKRDGDVTSMTSIQGQQDATVASLRTIYNKDSSSILSMGQNSNKGEQTTISFGGFQDNPEESDPSARLISSYDILLNQSSAQSSGTLGLKDAVEQLNANAVSAATSGTDGSTKNKVSKTTKKVPSNNFPSNVKCLLSTGILDGVPVKYVSWSREKNLRGVVTGTGYLCGCTDCKLSKSINAYEFERHAGCKTKHPNNHIYFENGKTIYAVAQELKSTPQDMLFEVIQNVTGSPVNQKNFNTWKASYEAATRELQRIYGRDEVVVPSLY</sequence>
<dbReference type="GO" id="GO:0005634">
    <property type="term" value="C:nucleus"/>
    <property type="evidence" value="ECO:0007669"/>
    <property type="project" value="UniProtKB-SubCell"/>
</dbReference>
<evidence type="ECO:0000313" key="6">
    <source>
        <dbReference type="Proteomes" id="UP001634393"/>
    </source>
</evidence>
<comment type="caution">
    <text evidence="5">The sequence shown here is derived from an EMBL/GenBank/DDBJ whole genome shotgun (WGS) entry which is preliminary data.</text>
</comment>
<organism evidence="5 6">
    <name type="scientific">Penstemon smallii</name>
    <dbReference type="NCBI Taxonomy" id="265156"/>
    <lineage>
        <taxon>Eukaryota</taxon>
        <taxon>Viridiplantae</taxon>
        <taxon>Streptophyta</taxon>
        <taxon>Embryophyta</taxon>
        <taxon>Tracheophyta</taxon>
        <taxon>Spermatophyta</taxon>
        <taxon>Magnoliopsida</taxon>
        <taxon>eudicotyledons</taxon>
        <taxon>Gunneridae</taxon>
        <taxon>Pentapetalae</taxon>
        <taxon>asterids</taxon>
        <taxon>lamiids</taxon>
        <taxon>Lamiales</taxon>
        <taxon>Plantaginaceae</taxon>
        <taxon>Cheloneae</taxon>
        <taxon>Penstemon</taxon>
    </lineage>
</organism>
<dbReference type="Pfam" id="PF16135">
    <property type="entry name" value="TDBD"/>
    <property type="match status" value="1"/>
</dbReference>
<dbReference type="PANTHER" id="PTHR47025:SF9">
    <property type="entry name" value="PROTEIN, PUTATIVE-RELATED"/>
    <property type="match status" value="1"/>
</dbReference>
<gene>
    <name evidence="5" type="ORF">ACJIZ3_008229</name>
</gene>
<dbReference type="Proteomes" id="UP001634393">
    <property type="component" value="Unassembled WGS sequence"/>
</dbReference>
<evidence type="ECO:0000313" key="5">
    <source>
        <dbReference type="EMBL" id="KAL3833493.1"/>
    </source>
</evidence>
<dbReference type="InterPro" id="IPR032308">
    <property type="entry name" value="TDBD"/>
</dbReference>
<name>A0ABD3TB57_9LAMI</name>
<dbReference type="AlphaFoldDB" id="A0ABD3TB57"/>
<evidence type="ECO:0000259" key="4">
    <source>
        <dbReference type="Pfam" id="PF16135"/>
    </source>
</evidence>
<keyword evidence="6" id="KW-1185">Reference proteome</keyword>
<evidence type="ECO:0000256" key="2">
    <source>
        <dbReference type="ARBA" id="ARBA00023242"/>
    </source>
</evidence>
<feature type="region of interest" description="Disordered" evidence="3">
    <location>
        <begin position="405"/>
        <end position="424"/>
    </location>
</feature>
<accession>A0ABD3TB57</accession>
<dbReference type="EMBL" id="JBJXBP010000004">
    <property type="protein sequence ID" value="KAL3833493.1"/>
    <property type="molecule type" value="Genomic_DNA"/>
</dbReference>
<evidence type="ECO:0000256" key="1">
    <source>
        <dbReference type="ARBA" id="ARBA00004123"/>
    </source>
</evidence>
<proteinExistence type="predicted"/>
<feature type="domain" description="Tify" evidence="4">
    <location>
        <begin position="461"/>
        <end position="515"/>
    </location>
</feature>
<protein>
    <recommendedName>
        <fullName evidence="4">Tify domain-containing protein</fullName>
    </recommendedName>
</protein>